<dbReference type="Gene3D" id="3.40.50.12570">
    <property type="match status" value="1"/>
</dbReference>
<comment type="caution">
    <text evidence="2">The sequence shown here is derived from an EMBL/GenBank/DDBJ whole genome shotgun (WGS) entry which is preliminary data.</text>
</comment>
<protein>
    <submittedName>
        <fullName evidence="2">SIS domain-containing protein</fullName>
    </submittedName>
</protein>
<dbReference type="InterPro" id="IPR046348">
    <property type="entry name" value="SIS_dom_sf"/>
</dbReference>
<dbReference type="RefSeq" id="WP_124031470.1">
    <property type="nucleotide sequence ID" value="NZ_DBFBWP010000184.1"/>
</dbReference>
<dbReference type="InterPro" id="IPR035488">
    <property type="entry name" value="FrlB_SIS"/>
</dbReference>
<dbReference type="Pfam" id="PF01380">
    <property type="entry name" value="SIS"/>
    <property type="match status" value="1"/>
</dbReference>
<proteinExistence type="predicted"/>
<evidence type="ECO:0000313" key="5">
    <source>
        <dbReference type="Proteomes" id="UP001527392"/>
    </source>
</evidence>
<dbReference type="InterPro" id="IPR001347">
    <property type="entry name" value="SIS_dom"/>
</dbReference>
<dbReference type="CDD" id="cd05710">
    <property type="entry name" value="SIS_1"/>
    <property type="match status" value="1"/>
</dbReference>
<evidence type="ECO:0000259" key="1">
    <source>
        <dbReference type="PROSITE" id="PS51464"/>
    </source>
</evidence>
<dbReference type="Proteomes" id="UP001212401">
    <property type="component" value="Unassembled WGS sequence"/>
</dbReference>
<dbReference type="EMBL" id="JAKHMS010000021">
    <property type="protein sequence ID" value="MCZ3782013.1"/>
    <property type="molecule type" value="Genomic_DNA"/>
</dbReference>
<dbReference type="GO" id="GO:0097367">
    <property type="term" value="F:carbohydrate derivative binding"/>
    <property type="evidence" value="ECO:0007669"/>
    <property type="project" value="InterPro"/>
</dbReference>
<organism evidence="2 4">
    <name type="scientific">Limosilactobacillus vaginalis</name>
    <dbReference type="NCBI Taxonomy" id="1633"/>
    <lineage>
        <taxon>Bacteria</taxon>
        <taxon>Bacillati</taxon>
        <taxon>Bacillota</taxon>
        <taxon>Bacilli</taxon>
        <taxon>Lactobacillales</taxon>
        <taxon>Lactobacillaceae</taxon>
        <taxon>Limosilactobacillus</taxon>
    </lineage>
</organism>
<dbReference type="GO" id="GO:0006487">
    <property type="term" value="P:protein N-linked glycosylation"/>
    <property type="evidence" value="ECO:0007669"/>
    <property type="project" value="TreeGrafter"/>
</dbReference>
<evidence type="ECO:0000313" key="2">
    <source>
        <dbReference type="EMBL" id="MCZ3668178.1"/>
    </source>
</evidence>
<name>A0AAW5WUN7_9LACO</name>
<dbReference type="PROSITE" id="PS51464">
    <property type="entry name" value="SIS"/>
    <property type="match status" value="1"/>
</dbReference>
<dbReference type="Gene3D" id="1.10.10.2240">
    <property type="match status" value="1"/>
</dbReference>
<accession>A0AAW5WUN7</accession>
<feature type="domain" description="SIS" evidence="1">
    <location>
        <begin position="13"/>
        <end position="153"/>
    </location>
</feature>
<dbReference type="GO" id="GO:0006047">
    <property type="term" value="P:UDP-N-acetylglucosamine metabolic process"/>
    <property type="evidence" value="ECO:0007669"/>
    <property type="project" value="TreeGrafter"/>
</dbReference>
<dbReference type="AlphaFoldDB" id="A0AAW5WUN7"/>
<reference evidence="2 5" key="1">
    <citation type="submission" date="2022-01" db="EMBL/GenBank/DDBJ databases">
        <title>VMRC isolate genome collection.</title>
        <authorList>
            <person name="France M."/>
            <person name="Rutt L."/>
            <person name="Humphrys M."/>
            <person name="Ravel J."/>
        </authorList>
    </citation>
    <scope>NUCLEOTIDE SEQUENCE</scope>
    <source>
        <strain evidence="3 5">C0030B4</strain>
        <strain evidence="2">C0048A1</strain>
    </source>
</reference>
<dbReference type="EMBL" id="JAKHPH010000024">
    <property type="protein sequence ID" value="MCZ3668178.1"/>
    <property type="molecule type" value="Genomic_DNA"/>
</dbReference>
<evidence type="ECO:0000313" key="4">
    <source>
        <dbReference type="Proteomes" id="UP001212401"/>
    </source>
</evidence>
<dbReference type="Proteomes" id="UP001527392">
    <property type="component" value="Unassembled WGS sequence"/>
</dbReference>
<sequence>MEKETTRQEVQELVKKIVDTKDVKSLVFMGCGASYSELFGAYYYALQNSKELGSHLLEANEFNYDVPNYFGENTVAVIASLGGTTKETLKAVHNAKEKGATVLALTFAPDSPLTKETDYVLQHKFFESYATKSSKQKVALTFAVELLHALGESNNYNEMVQGLSVVDEVANDAAASVDNDAQKFAERYKDEDKVFTLSSGSNRGVGYSTANFIFMEMQWITGVNLDSAELFHGPFELAVKEAPFLLFMSDGRTRHLDSRALEFLQRFGTKYTVIDAKDYWLDSKMDASVVDYFDPLVLTSVMRKFAEYLGKARKHPLSKRRYMWKLENY</sequence>
<dbReference type="GO" id="GO:0006002">
    <property type="term" value="P:fructose 6-phosphate metabolic process"/>
    <property type="evidence" value="ECO:0007669"/>
    <property type="project" value="TreeGrafter"/>
</dbReference>
<dbReference type="Gene3D" id="3.40.50.10490">
    <property type="entry name" value="Glucose-6-phosphate isomerase like protein, domain 1"/>
    <property type="match status" value="1"/>
</dbReference>
<dbReference type="PANTHER" id="PTHR10937:SF14">
    <property type="entry name" value="FRUCTOSELYSINE 6-PHOSPHATE DEGLYCASE"/>
    <property type="match status" value="1"/>
</dbReference>
<gene>
    <name evidence="3" type="ORF">L2504_07690</name>
    <name evidence="2" type="ORF">L2724_07820</name>
</gene>
<dbReference type="SUPFAM" id="SSF53697">
    <property type="entry name" value="SIS domain"/>
    <property type="match status" value="1"/>
</dbReference>
<dbReference type="PANTHER" id="PTHR10937">
    <property type="entry name" value="GLUCOSAMINE--FRUCTOSE-6-PHOSPHATE AMINOTRANSFERASE, ISOMERIZING"/>
    <property type="match status" value="1"/>
</dbReference>
<evidence type="ECO:0000313" key="3">
    <source>
        <dbReference type="EMBL" id="MCZ3782013.1"/>
    </source>
</evidence>
<dbReference type="GO" id="GO:0004360">
    <property type="term" value="F:glutamine-fructose-6-phosphate transaminase (isomerizing) activity"/>
    <property type="evidence" value="ECO:0007669"/>
    <property type="project" value="TreeGrafter"/>
</dbReference>
<keyword evidence="5" id="KW-1185">Reference proteome</keyword>